<dbReference type="Proteomes" id="UP000694391">
    <property type="component" value="Unplaced"/>
</dbReference>
<dbReference type="AlphaFoldDB" id="A0A8C0KJZ0"/>
<dbReference type="CDD" id="cd03208">
    <property type="entry name" value="GST_C_Alpha"/>
    <property type="match status" value="1"/>
</dbReference>
<evidence type="ECO:0000313" key="6">
    <source>
        <dbReference type="Ensembl" id="ENSCAFP00020016554.1"/>
    </source>
</evidence>
<dbReference type="PRINTS" id="PR01266">
    <property type="entry name" value="GSTRNSFRASEA"/>
</dbReference>
<dbReference type="GO" id="GO:0006749">
    <property type="term" value="P:glutathione metabolic process"/>
    <property type="evidence" value="ECO:0007669"/>
    <property type="project" value="TreeGrafter"/>
</dbReference>
<dbReference type="Pfam" id="PF02798">
    <property type="entry name" value="GST_N"/>
    <property type="match status" value="1"/>
</dbReference>
<keyword evidence="7" id="KW-1185">Reference proteome</keyword>
<evidence type="ECO:0000313" key="7">
    <source>
        <dbReference type="Proteomes" id="UP000694391"/>
    </source>
</evidence>
<dbReference type="SFLD" id="SFLDS00019">
    <property type="entry name" value="Glutathione_Transferase_(cytos"/>
    <property type="match status" value="1"/>
</dbReference>
<accession>A0A8C0KJZ0</accession>
<dbReference type="SUPFAM" id="SSF47616">
    <property type="entry name" value="GST C-terminal domain-like"/>
    <property type="match status" value="1"/>
</dbReference>
<reference evidence="6" key="1">
    <citation type="submission" date="2025-08" db="UniProtKB">
        <authorList>
            <consortium name="Ensembl"/>
        </authorList>
    </citation>
    <scope>IDENTIFICATION</scope>
</reference>
<dbReference type="InterPro" id="IPR010987">
    <property type="entry name" value="Glutathione-S-Trfase_C-like"/>
</dbReference>
<dbReference type="InterPro" id="IPR040079">
    <property type="entry name" value="Glutathione_S-Trfase"/>
</dbReference>
<evidence type="ECO:0000256" key="2">
    <source>
        <dbReference type="ARBA" id="ARBA00012452"/>
    </source>
</evidence>
<reference evidence="6" key="2">
    <citation type="submission" date="2025-09" db="UniProtKB">
        <authorList>
            <consortium name="Ensembl"/>
        </authorList>
    </citation>
    <scope>IDENTIFICATION</scope>
</reference>
<dbReference type="PROSITE" id="PS50404">
    <property type="entry name" value="GST_NTER"/>
    <property type="match status" value="1"/>
</dbReference>
<evidence type="ECO:0000259" key="5">
    <source>
        <dbReference type="PROSITE" id="PS50405"/>
    </source>
</evidence>
<dbReference type="Pfam" id="PF14497">
    <property type="entry name" value="GST_C_3"/>
    <property type="match status" value="1"/>
</dbReference>
<dbReference type="InterPro" id="IPR003080">
    <property type="entry name" value="GST_alpha"/>
</dbReference>
<dbReference type="GO" id="GO:0004364">
    <property type="term" value="F:glutathione transferase activity"/>
    <property type="evidence" value="ECO:0007669"/>
    <property type="project" value="UniProtKB-EC"/>
</dbReference>
<dbReference type="FunFam" id="1.20.1050.10:FF:000005">
    <property type="entry name" value="Glutathione S-transferase A1"/>
    <property type="match status" value="1"/>
</dbReference>
<feature type="domain" description="GST C-terminal" evidence="5">
    <location>
        <begin position="83"/>
        <end position="208"/>
    </location>
</feature>
<name>A0A8C0KJZ0_CANLU</name>
<comment type="similarity">
    <text evidence="1">Belongs to the GST superfamily. Alpha family.</text>
</comment>
<dbReference type="EC" id="2.5.1.18" evidence="2"/>
<dbReference type="Gene3D" id="3.40.30.10">
    <property type="entry name" value="Glutaredoxin"/>
    <property type="match status" value="1"/>
</dbReference>
<organism evidence="6 7">
    <name type="scientific">Canis lupus dingo</name>
    <name type="common">dingo</name>
    <dbReference type="NCBI Taxonomy" id="286419"/>
    <lineage>
        <taxon>Eukaryota</taxon>
        <taxon>Metazoa</taxon>
        <taxon>Chordata</taxon>
        <taxon>Craniata</taxon>
        <taxon>Vertebrata</taxon>
        <taxon>Euteleostomi</taxon>
        <taxon>Mammalia</taxon>
        <taxon>Eutheria</taxon>
        <taxon>Laurasiatheria</taxon>
        <taxon>Carnivora</taxon>
        <taxon>Caniformia</taxon>
        <taxon>Canidae</taxon>
        <taxon>Canis</taxon>
    </lineage>
</organism>
<feature type="domain" description="GST N-terminal" evidence="4">
    <location>
        <begin position="3"/>
        <end position="81"/>
    </location>
</feature>
<protein>
    <recommendedName>
        <fullName evidence="2">glutathione transferase</fullName>
        <ecNumber evidence="2">2.5.1.18</ecNumber>
    </recommendedName>
</protein>
<sequence length="238" mass="27541">MAGKPKLHYFNGRGRMESIRWLLAAAGVEVRRTVNNPTFLCTFKGGTLMYEQVPMVEIDGMNLVETRAILRYLAAKYNLYGRNIQEQAWIDMYVEGLKDLSDMIMFFPLSLPGEKEMNLEYILERATTKFFPVYEKVSDKFYHGQDFLVGNRLSWADIQLLEVILMAEECKPSVLTGFPLLQEFKARISYIPTIQKFLQPGSQRKPPLDESSIESVKNIFKFERGMFLKNMSTIVAEY</sequence>
<dbReference type="SUPFAM" id="SSF52833">
    <property type="entry name" value="Thioredoxin-like"/>
    <property type="match status" value="1"/>
</dbReference>
<dbReference type="Ensembl" id="ENSCAFT00020019208.1">
    <property type="protein sequence ID" value="ENSCAFP00020016554.1"/>
    <property type="gene ID" value="ENSCAFG00020013223.1"/>
</dbReference>
<dbReference type="InterPro" id="IPR036249">
    <property type="entry name" value="Thioredoxin-like_sf"/>
</dbReference>
<dbReference type="InterPro" id="IPR004045">
    <property type="entry name" value="Glutathione_S-Trfase_N"/>
</dbReference>
<dbReference type="InterPro" id="IPR004046">
    <property type="entry name" value="GST_C"/>
</dbReference>
<keyword evidence="3" id="KW-0808">Transferase</keyword>
<dbReference type="SFLD" id="SFLDG00363">
    <property type="entry name" value="AMPS_(cytGST):_Alpha-__Mu-__Pi"/>
    <property type="match status" value="1"/>
</dbReference>
<evidence type="ECO:0000259" key="4">
    <source>
        <dbReference type="PROSITE" id="PS50404"/>
    </source>
</evidence>
<dbReference type="SFLD" id="SFLDG01205">
    <property type="entry name" value="AMPS.1"/>
    <property type="match status" value="1"/>
</dbReference>
<evidence type="ECO:0000256" key="3">
    <source>
        <dbReference type="ARBA" id="ARBA00022679"/>
    </source>
</evidence>
<dbReference type="InterPro" id="IPR036282">
    <property type="entry name" value="Glutathione-S-Trfase_C_sf"/>
</dbReference>
<dbReference type="PROSITE" id="PS50405">
    <property type="entry name" value="GST_CTER"/>
    <property type="match status" value="1"/>
</dbReference>
<dbReference type="PANTHER" id="PTHR11571">
    <property type="entry name" value="GLUTATHIONE S-TRANSFERASE"/>
    <property type="match status" value="1"/>
</dbReference>
<dbReference type="PANTHER" id="PTHR11571:SF99">
    <property type="entry name" value="GLUTATHIONE TRANSFERASE"/>
    <property type="match status" value="1"/>
</dbReference>
<gene>
    <name evidence="6" type="primary">LOC112641747</name>
</gene>
<dbReference type="Gene3D" id="1.20.1050.10">
    <property type="match status" value="1"/>
</dbReference>
<evidence type="ECO:0000256" key="1">
    <source>
        <dbReference type="ARBA" id="ARBA00011055"/>
    </source>
</evidence>
<dbReference type="GO" id="GO:0006805">
    <property type="term" value="P:xenobiotic metabolic process"/>
    <property type="evidence" value="ECO:0007669"/>
    <property type="project" value="TreeGrafter"/>
</dbReference>
<dbReference type="InterPro" id="IPR050213">
    <property type="entry name" value="GST_superfamily"/>
</dbReference>
<proteinExistence type="inferred from homology"/>
<dbReference type="GeneTree" id="ENSGT00940000166012"/>